<dbReference type="EMBL" id="AWQQ01000088">
    <property type="protein sequence ID" value="PHJ37636.1"/>
    <property type="molecule type" value="Genomic_DNA"/>
</dbReference>
<sequence>MLYDNALRAIAYLEPTKSPPHVCIYVTSNQRNLFKEYFGERTTRIAGDGEVHPGDTMQEKLSLADRFGLKITFLAPDKEAFLNIVRELAAQEGIKIDPGTLERLALDALEQ</sequence>
<dbReference type="SUPFAM" id="SSF52540">
    <property type="entry name" value="P-loop containing nucleoside triphosphate hydrolases"/>
    <property type="match status" value="1"/>
</dbReference>
<gene>
    <name evidence="1" type="ORF">P378_15330</name>
</gene>
<evidence type="ECO:0000313" key="1">
    <source>
        <dbReference type="EMBL" id="PHJ37636.1"/>
    </source>
</evidence>
<evidence type="ECO:0000313" key="2">
    <source>
        <dbReference type="Proteomes" id="UP000222564"/>
    </source>
</evidence>
<dbReference type="PANTHER" id="PTHR42935:SF1">
    <property type="entry name" value="SLR0930 PROTEIN"/>
    <property type="match status" value="1"/>
</dbReference>
<name>A0A2C6ME97_9FIRM</name>
<organism evidence="1 2">
    <name type="scientific">Desulforamulus profundi</name>
    <dbReference type="NCBI Taxonomy" id="1383067"/>
    <lineage>
        <taxon>Bacteria</taxon>
        <taxon>Bacillati</taxon>
        <taxon>Bacillota</taxon>
        <taxon>Clostridia</taxon>
        <taxon>Eubacteriales</taxon>
        <taxon>Peptococcaceae</taxon>
        <taxon>Desulforamulus</taxon>
    </lineage>
</organism>
<dbReference type="InterPro" id="IPR008533">
    <property type="entry name" value="DUF815"/>
</dbReference>
<dbReference type="InterPro" id="IPR027417">
    <property type="entry name" value="P-loop_NTPase"/>
</dbReference>
<protein>
    <submittedName>
        <fullName evidence="1">Uncharacterized protein</fullName>
    </submittedName>
</protein>
<accession>A0A2C6ME97</accession>
<keyword evidence="2" id="KW-1185">Reference proteome</keyword>
<dbReference type="PANTHER" id="PTHR42935">
    <property type="entry name" value="SLR0930 PROTEIN"/>
    <property type="match status" value="1"/>
</dbReference>
<dbReference type="Proteomes" id="UP000222564">
    <property type="component" value="Unassembled WGS sequence"/>
</dbReference>
<reference evidence="1 2" key="1">
    <citation type="submission" date="2013-09" db="EMBL/GenBank/DDBJ databases">
        <title>Biodegradation of hydrocarbons in the deep terrestrial subsurface : characterization of a microbial consortium composed of two Desulfotomaculum species originating from a deep geological formation.</title>
        <authorList>
            <person name="Aullo T."/>
            <person name="Berlendis S."/>
            <person name="Lascourreges J.-F."/>
            <person name="Dessort D."/>
            <person name="Saint-Laurent S."/>
            <person name="Schraauwers B."/>
            <person name="Mas J."/>
            <person name="Magot M."/>
            <person name="Ranchou-Peyruse A."/>
        </authorList>
    </citation>
    <scope>NUCLEOTIDE SEQUENCE [LARGE SCALE GENOMIC DNA]</scope>
    <source>
        <strain evidence="1 2">Bs107</strain>
    </source>
</reference>
<comment type="caution">
    <text evidence="1">The sequence shown here is derived from an EMBL/GenBank/DDBJ whole genome shotgun (WGS) entry which is preliminary data.</text>
</comment>
<dbReference type="AlphaFoldDB" id="A0A2C6ME97"/>
<dbReference type="Pfam" id="PF05673">
    <property type="entry name" value="DUF815"/>
    <property type="match status" value="1"/>
</dbReference>
<proteinExistence type="predicted"/>